<protein>
    <submittedName>
        <fullName evidence="2">Membrane dipeptidase</fullName>
    </submittedName>
</protein>
<dbReference type="SUPFAM" id="SSF51556">
    <property type="entry name" value="Metallo-dependent hydrolases"/>
    <property type="match status" value="1"/>
</dbReference>
<dbReference type="EMBL" id="VOPY01000004">
    <property type="protein sequence ID" value="TXC67739.1"/>
    <property type="molecule type" value="Genomic_DNA"/>
</dbReference>
<sequence>MIKRVTIAWAAALLAATSACAGAQETAPGAPVSPEIRALHERLLVLDSHLDSPMHFGRVGWDITQRHSEAGDGTQLDLPRMVEGGLDGGFFVIYMPQGELTPQGYANSFADALRRAAAIHQTVARHDDAMMIATTSADARAAQAAGKRAVFISMENGYPLGQDLSRLALFHGLGVRMAGPVHSRTNQLADSATGEATWGGFSPLGRQWLAEMNRLGMIVDGSHSSDATFDQMIAWSKAPIVLSHSGSKTIFDHKRNIDDARMKTLAEHGGVILVNSVFLGPVNFGGEFGDVLDAMDHVEDLAPADQAALIARRTALMEAKPPITDSFDDFMRALLHCIDVAGVDHVGIGADWDGGGGVAGMKDVSQLPRITAALKAAGYGDDDIAKIWGGNLMRVLDAVEQTAESSK</sequence>
<dbReference type="GO" id="GO:0006508">
    <property type="term" value="P:proteolysis"/>
    <property type="evidence" value="ECO:0007669"/>
    <property type="project" value="InterPro"/>
</dbReference>
<reference evidence="2 3" key="1">
    <citation type="submission" date="2019-08" db="EMBL/GenBank/DDBJ databases">
        <title>Sphingorhabdus soil sp. nov., isolated from arctic soil.</title>
        <authorList>
            <person name="Liu Y."/>
        </authorList>
    </citation>
    <scope>NUCLEOTIDE SEQUENCE [LARGE SCALE GENOMIC DNA]</scope>
    <source>
        <strain evidence="2 3">D-2Q-5-6</strain>
    </source>
</reference>
<dbReference type="InterPro" id="IPR032466">
    <property type="entry name" value="Metal_Hydrolase"/>
</dbReference>
<gene>
    <name evidence="2" type="ORF">FSZ31_12215</name>
</gene>
<feature type="signal peptide" evidence="1">
    <location>
        <begin position="1"/>
        <end position="23"/>
    </location>
</feature>
<evidence type="ECO:0000313" key="2">
    <source>
        <dbReference type="EMBL" id="TXC67739.1"/>
    </source>
</evidence>
<dbReference type="AlphaFoldDB" id="A0A5C6U4I8"/>
<keyword evidence="3" id="KW-1185">Reference proteome</keyword>
<comment type="caution">
    <text evidence="2">The sequence shown here is derived from an EMBL/GenBank/DDBJ whole genome shotgun (WGS) entry which is preliminary data.</text>
</comment>
<dbReference type="CDD" id="cd01301">
    <property type="entry name" value="rDP_like"/>
    <property type="match status" value="1"/>
</dbReference>
<name>A0A5C6U4I8_9SPHN</name>
<dbReference type="InterPro" id="IPR008257">
    <property type="entry name" value="Pept_M19"/>
</dbReference>
<keyword evidence="1" id="KW-0732">Signal</keyword>
<dbReference type="PROSITE" id="PS51257">
    <property type="entry name" value="PROKAR_LIPOPROTEIN"/>
    <property type="match status" value="1"/>
</dbReference>
<organism evidence="2 3">
    <name type="scientific">Flavisphingopyxis soli</name>
    <dbReference type="NCBI Taxonomy" id="2601267"/>
    <lineage>
        <taxon>Bacteria</taxon>
        <taxon>Pseudomonadati</taxon>
        <taxon>Pseudomonadota</taxon>
        <taxon>Alphaproteobacteria</taxon>
        <taxon>Sphingomonadales</taxon>
        <taxon>Sphingopyxidaceae</taxon>
        <taxon>Flavisphingopyxis</taxon>
    </lineage>
</organism>
<dbReference type="PROSITE" id="PS51365">
    <property type="entry name" value="RENAL_DIPEPTIDASE_2"/>
    <property type="match status" value="1"/>
</dbReference>
<dbReference type="Proteomes" id="UP000321129">
    <property type="component" value="Unassembled WGS sequence"/>
</dbReference>
<dbReference type="RefSeq" id="WP_147123699.1">
    <property type="nucleotide sequence ID" value="NZ_VOPY01000004.1"/>
</dbReference>
<dbReference type="Pfam" id="PF01244">
    <property type="entry name" value="Peptidase_M19"/>
    <property type="match status" value="1"/>
</dbReference>
<dbReference type="GO" id="GO:0070573">
    <property type="term" value="F:metallodipeptidase activity"/>
    <property type="evidence" value="ECO:0007669"/>
    <property type="project" value="InterPro"/>
</dbReference>
<evidence type="ECO:0000256" key="1">
    <source>
        <dbReference type="SAM" id="SignalP"/>
    </source>
</evidence>
<proteinExistence type="predicted"/>
<accession>A0A5C6U4I8</accession>
<dbReference type="Gene3D" id="3.20.20.140">
    <property type="entry name" value="Metal-dependent hydrolases"/>
    <property type="match status" value="1"/>
</dbReference>
<evidence type="ECO:0000313" key="3">
    <source>
        <dbReference type="Proteomes" id="UP000321129"/>
    </source>
</evidence>
<feature type="chain" id="PRO_5023132556" evidence="1">
    <location>
        <begin position="24"/>
        <end position="407"/>
    </location>
</feature>
<dbReference type="PANTHER" id="PTHR10443">
    <property type="entry name" value="MICROSOMAL DIPEPTIDASE"/>
    <property type="match status" value="1"/>
</dbReference>
<dbReference type="PANTHER" id="PTHR10443:SF12">
    <property type="entry name" value="DIPEPTIDASE"/>
    <property type="match status" value="1"/>
</dbReference>
<dbReference type="OrthoDB" id="9804920at2"/>